<evidence type="ECO:0000256" key="5">
    <source>
        <dbReference type="ARBA" id="ARBA00023163"/>
    </source>
</evidence>
<evidence type="ECO:0000313" key="7">
    <source>
        <dbReference type="EMBL" id="SVC92700.1"/>
    </source>
</evidence>
<dbReference type="SUPFAM" id="SSF64484">
    <property type="entry name" value="beta and beta-prime subunits of DNA dependent RNA-polymerase"/>
    <property type="match status" value="1"/>
</dbReference>
<dbReference type="GO" id="GO:0003677">
    <property type="term" value="F:DNA binding"/>
    <property type="evidence" value="ECO:0007669"/>
    <property type="project" value="InterPro"/>
</dbReference>
<evidence type="ECO:0000259" key="6">
    <source>
        <dbReference type="Pfam" id="PF04563"/>
    </source>
</evidence>
<dbReference type="GO" id="GO:0000428">
    <property type="term" value="C:DNA-directed RNA polymerase complex"/>
    <property type="evidence" value="ECO:0007669"/>
    <property type="project" value="UniProtKB-KW"/>
</dbReference>
<accession>A0A382R617</accession>
<dbReference type="InterPro" id="IPR037034">
    <property type="entry name" value="RNA_pol_Rpb2_2_sf"/>
</dbReference>
<organism evidence="7">
    <name type="scientific">marine metagenome</name>
    <dbReference type="NCBI Taxonomy" id="408172"/>
    <lineage>
        <taxon>unclassified sequences</taxon>
        <taxon>metagenomes</taxon>
        <taxon>ecological metagenomes</taxon>
    </lineage>
</organism>
<keyword evidence="5" id="KW-0804">Transcription</keyword>
<dbReference type="Gene3D" id="3.90.1100.10">
    <property type="match status" value="1"/>
</dbReference>
<keyword evidence="3" id="KW-0808">Transferase</keyword>
<protein>
    <recommendedName>
        <fullName evidence="1">DNA-directed RNA polymerase</fullName>
        <ecNumber evidence="1">2.7.7.6</ecNumber>
    </recommendedName>
</protein>
<dbReference type="InterPro" id="IPR007644">
    <property type="entry name" value="RNA_pol_bsu_protrusion"/>
</dbReference>
<dbReference type="AlphaFoldDB" id="A0A382R617"/>
<evidence type="ECO:0000256" key="1">
    <source>
        <dbReference type="ARBA" id="ARBA00012418"/>
    </source>
</evidence>
<reference evidence="7" key="1">
    <citation type="submission" date="2018-05" db="EMBL/GenBank/DDBJ databases">
        <authorList>
            <person name="Lanie J.A."/>
            <person name="Ng W.-L."/>
            <person name="Kazmierczak K.M."/>
            <person name="Andrzejewski T.M."/>
            <person name="Davidsen T.M."/>
            <person name="Wayne K.J."/>
            <person name="Tettelin H."/>
            <person name="Glass J.I."/>
            <person name="Rusch D."/>
            <person name="Podicherti R."/>
            <person name="Tsui H.-C.T."/>
            <person name="Winkler M.E."/>
        </authorList>
    </citation>
    <scope>NUCLEOTIDE SEQUENCE</scope>
</reference>
<dbReference type="GO" id="GO:0003899">
    <property type="term" value="F:DNA-directed RNA polymerase activity"/>
    <property type="evidence" value="ECO:0007669"/>
    <property type="project" value="UniProtKB-EC"/>
</dbReference>
<gene>
    <name evidence="7" type="ORF">METZ01_LOCUS345554</name>
</gene>
<dbReference type="Pfam" id="PF04563">
    <property type="entry name" value="RNA_pol_Rpb2_1"/>
    <property type="match status" value="1"/>
</dbReference>
<evidence type="ECO:0000256" key="2">
    <source>
        <dbReference type="ARBA" id="ARBA00022478"/>
    </source>
</evidence>
<evidence type="ECO:0000256" key="4">
    <source>
        <dbReference type="ARBA" id="ARBA00022695"/>
    </source>
</evidence>
<proteinExistence type="predicted"/>
<dbReference type="EC" id="2.7.7.6" evidence="1"/>
<dbReference type="GO" id="GO:0006351">
    <property type="term" value="P:DNA-templated transcription"/>
    <property type="evidence" value="ECO:0007669"/>
    <property type="project" value="InterPro"/>
</dbReference>
<sequence>MATKITERINFGKIKEVIDFPNLIEIQSKSYVEFLQLGIDKAKRKENGLQAVFKDVFPIESYDGSIVLDFHSYEIKPPKQTWLDSLEDGGTYGAALYVTFQLKEGKSVKEEEVFMGEMPLMTPQGSFVINGAERVIVSQLHRSPGLAFEKSIHANGKTLHSYRIIPDRGSWFEAQFDTNDLLYVYLDRKKRRRKFLITTLFRALGFLKDDGSKGTDQEILEMFYDIEELTLRAAGNRD</sequence>
<dbReference type="EMBL" id="UINC01119113">
    <property type="protein sequence ID" value="SVC92700.1"/>
    <property type="molecule type" value="Genomic_DNA"/>
</dbReference>
<name>A0A382R617_9ZZZZ</name>
<feature type="domain" description="RNA polymerase beta subunit protrusion" evidence="6">
    <location>
        <begin position="22"/>
        <end position="150"/>
    </location>
</feature>
<dbReference type="Gene3D" id="3.90.1110.10">
    <property type="entry name" value="RNA polymerase Rpb2, domain 2"/>
    <property type="match status" value="1"/>
</dbReference>
<feature type="non-terminal residue" evidence="7">
    <location>
        <position position="238"/>
    </location>
</feature>
<evidence type="ECO:0000256" key="3">
    <source>
        <dbReference type="ARBA" id="ARBA00022679"/>
    </source>
</evidence>
<keyword evidence="4" id="KW-0548">Nucleotidyltransferase</keyword>
<keyword evidence="2" id="KW-0240">DNA-directed RNA polymerase</keyword>